<organism evidence="1 2">
    <name type="scientific">Bursaphelenchus okinawaensis</name>
    <dbReference type="NCBI Taxonomy" id="465554"/>
    <lineage>
        <taxon>Eukaryota</taxon>
        <taxon>Metazoa</taxon>
        <taxon>Ecdysozoa</taxon>
        <taxon>Nematoda</taxon>
        <taxon>Chromadorea</taxon>
        <taxon>Rhabditida</taxon>
        <taxon>Tylenchina</taxon>
        <taxon>Tylenchomorpha</taxon>
        <taxon>Aphelenchoidea</taxon>
        <taxon>Aphelenchoididae</taxon>
        <taxon>Bursaphelenchus</taxon>
    </lineage>
</organism>
<accession>A0A811LSF9</accession>
<dbReference type="AlphaFoldDB" id="A0A811LSF9"/>
<sequence>MLGFLLQQFQHIIVEIYGFFFMLYNINTLPALKRAVYEDFYWLMGKGDGMQKPSVVLNDENTDERFKHLRDMWDGKLSDNT</sequence>
<keyword evidence="2" id="KW-1185">Reference proteome</keyword>
<name>A0A811LSF9_9BILA</name>
<evidence type="ECO:0000313" key="1">
    <source>
        <dbReference type="EMBL" id="CAD5230603.1"/>
    </source>
</evidence>
<dbReference type="Proteomes" id="UP000783686">
    <property type="component" value="Unassembled WGS sequence"/>
</dbReference>
<dbReference type="EMBL" id="CAJFCW020000006">
    <property type="protein sequence ID" value="CAG9127837.1"/>
    <property type="molecule type" value="Genomic_DNA"/>
</dbReference>
<reference evidence="1" key="1">
    <citation type="submission" date="2020-09" db="EMBL/GenBank/DDBJ databases">
        <authorList>
            <person name="Kikuchi T."/>
        </authorList>
    </citation>
    <scope>NUCLEOTIDE SEQUENCE</scope>
    <source>
        <strain evidence="1">SH1</strain>
    </source>
</reference>
<dbReference type="Proteomes" id="UP000614601">
    <property type="component" value="Unassembled WGS sequence"/>
</dbReference>
<proteinExistence type="predicted"/>
<dbReference type="EMBL" id="CAJFDH010000006">
    <property type="protein sequence ID" value="CAD5230603.1"/>
    <property type="molecule type" value="Genomic_DNA"/>
</dbReference>
<evidence type="ECO:0000313" key="2">
    <source>
        <dbReference type="Proteomes" id="UP000614601"/>
    </source>
</evidence>
<gene>
    <name evidence="1" type="ORF">BOKJ2_LOCUS14218</name>
</gene>
<protein>
    <submittedName>
        <fullName evidence="1">Uncharacterized protein</fullName>
    </submittedName>
</protein>
<comment type="caution">
    <text evidence="1">The sequence shown here is derived from an EMBL/GenBank/DDBJ whole genome shotgun (WGS) entry which is preliminary data.</text>
</comment>
<dbReference type="OrthoDB" id="10550135at2759"/>